<gene>
    <name evidence="2" type="ORF">LPJ61_006706</name>
</gene>
<dbReference type="Proteomes" id="UP001143981">
    <property type="component" value="Unassembled WGS sequence"/>
</dbReference>
<dbReference type="AlphaFoldDB" id="A0A9W8CNX8"/>
<feature type="non-terminal residue" evidence="2">
    <location>
        <position position="278"/>
    </location>
</feature>
<evidence type="ECO:0000256" key="1">
    <source>
        <dbReference type="SAM" id="MobiDB-lite"/>
    </source>
</evidence>
<feature type="non-terminal residue" evidence="2">
    <location>
        <position position="1"/>
    </location>
</feature>
<protein>
    <submittedName>
        <fullName evidence="2">Uncharacterized protein</fullName>
    </submittedName>
</protein>
<evidence type="ECO:0000313" key="2">
    <source>
        <dbReference type="EMBL" id="KAJ1718302.1"/>
    </source>
</evidence>
<name>A0A9W8CNX8_9FUNG</name>
<feature type="compositionally biased region" description="Basic residues" evidence="1">
    <location>
        <begin position="269"/>
        <end position="278"/>
    </location>
</feature>
<organism evidence="2 3">
    <name type="scientific">Coemansia biformis</name>
    <dbReference type="NCBI Taxonomy" id="1286918"/>
    <lineage>
        <taxon>Eukaryota</taxon>
        <taxon>Fungi</taxon>
        <taxon>Fungi incertae sedis</taxon>
        <taxon>Zoopagomycota</taxon>
        <taxon>Kickxellomycotina</taxon>
        <taxon>Kickxellomycetes</taxon>
        <taxon>Kickxellales</taxon>
        <taxon>Kickxellaceae</taxon>
        <taxon>Coemansia</taxon>
    </lineage>
</organism>
<feature type="region of interest" description="Disordered" evidence="1">
    <location>
        <begin position="252"/>
        <end position="278"/>
    </location>
</feature>
<dbReference type="EMBL" id="JANBOI010003579">
    <property type="protein sequence ID" value="KAJ1718302.1"/>
    <property type="molecule type" value="Genomic_DNA"/>
</dbReference>
<proteinExistence type="predicted"/>
<keyword evidence="3" id="KW-1185">Reference proteome</keyword>
<comment type="caution">
    <text evidence="2">The sequence shown here is derived from an EMBL/GenBank/DDBJ whole genome shotgun (WGS) entry which is preliminary data.</text>
</comment>
<evidence type="ECO:0000313" key="3">
    <source>
        <dbReference type="Proteomes" id="UP001143981"/>
    </source>
</evidence>
<sequence length="278" mass="29370">AAGGVSHRAQRLHLCAQWYADQADTKELVAHQRQSADAGADVLQDDRDAGPGAAGGAVERARVLLSLRRALAGVEPGRQPAAAAGGRLRAAVRRGDVLLQRQHAARVSDQKHCSELGRAVSAEGRRRHAAQGGRAGRLVRNDLCHAQQHPALELWRRADGRLGLLKPVCIQLGQCHAVHADACRNPGPASRRRRLARRRQRRAHAALSRGPRAALVAQAAYGRGAAARGGRGAAAGSLGGRAAVPLAAGVRHSRGVRCHHDRSAPRVVHGPRHAAPHA</sequence>
<accession>A0A9W8CNX8</accession>
<reference evidence="2" key="1">
    <citation type="submission" date="2022-07" db="EMBL/GenBank/DDBJ databases">
        <title>Phylogenomic reconstructions and comparative analyses of Kickxellomycotina fungi.</title>
        <authorList>
            <person name="Reynolds N.K."/>
            <person name="Stajich J.E."/>
            <person name="Barry K."/>
            <person name="Grigoriev I.V."/>
            <person name="Crous P."/>
            <person name="Smith M.E."/>
        </authorList>
    </citation>
    <scope>NUCLEOTIDE SEQUENCE</scope>
    <source>
        <strain evidence="2">BCRC 34381</strain>
    </source>
</reference>